<comment type="similarity">
    <text evidence="1">Belongs to the MobA/MobL family.</text>
</comment>
<keyword evidence="6" id="KW-1185">Reference proteome</keyword>
<dbReference type="Proteomes" id="UP000049455">
    <property type="component" value="Unassembled WGS sequence"/>
</dbReference>
<feature type="region of interest" description="Disordered" evidence="3">
    <location>
        <begin position="331"/>
        <end position="387"/>
    </location>
</feature>
<evidence type="ECO:0000259" key="4">
    <source>
        <dbReference type="Pfam" id="PF03389"/>
    </source>
</evidence>
<keyword evidence="2" id="KW-0184">Conjugation</keyword>
<dbReference type="STRING" id="313367.JSE7799_02675"/>
<proteinExistence type="inferred from homology"/>
<accession>A0A0M7BAY4</accession>
<feature type="compositionally biased region" description="Acidic residues" evidence="3">
    <location>
        <begin position="355"/>
        <end position="376"/>
    </location>
</feature>
<reference evidence="5 6" key="1">
    <citation type="submission" date="2015-09" db="EMBL/GenBank/DDBJ databases">
        <authorList>
            <person name="Jackson K.R."/>
            <person name="Lunt B.L."/>
            <person name="Fisher J.N.B."/>
            <person name="Gardner A.V."/>
            <person name="Bailey M.E."/>
            <person name="Deus L.M."/>
            <person name="Earl A.S."/>
            <person name="Gibby P.D."/>
            <person name="Hartmann K.A."/>
            <person name="Liu J.E."/>
            <person name="Manci A.M."/>
            <person name="Nielsen D.A."/>
            <person name="Solomon M.B."/>
            <person name="Breakwell D.P."/>
            <person name="Burnett S.H."/>
            <person name="Grose J.H."/>
        </authorList>
    </citation>
    <scope>NUCLEOTIDE SEQUENCE [LARGE SCALE GENOMIC DNA]</scope>
    <source>
        <strain evidence="5 6">CECT 7799</strain>
    </source>
</reference>
<protein>
    <submittedName>
        <fullName evidence="5">Conjugal transfer relaxase TraA</fullName>
    </submittedName>
</protein>
<evidence type="ECO:0000256" key="2">
    <source>
        <dbReference type="ARBA" id="ARBA00022971"/>
    </source>
</evidence>
<dbReference type="Gene3D" id="3.30.930.30">
    <property type="match status" value="1"/>
</dbReference>
<evidence type="ECO:0000256" key="3">
    <source>
        <dbReference type="SAM" id="MobiDB-lite"/>
    </source>
</evidence>
<evidence type="ECO:0000313" key="6">
    <source>
        <dbReference type="Proteomes" id="UP000049455"/>
    </source>
</evidence>
<sequence length="403" mass="45610">MTDERTGRRYNYRSAVGLISEGVVGWERSAEDLWNAAEKAEVKRNARVARELRPALPAELPLTEQHRLVKGFSCWLRDEFGVAVHHVVHAPNFNNAIEGKRLWRDRHTPEGLQELHEALFDPAMTNRNFHAHIRFTTRTVDRDTGAFGEKTRVLDDLKTGPEMLLKIRAEWQRRTNQALARNESHARIDLRSYEAMAEAGDAPEGLEAQDHLGPRTTQKARAAGDDVTQRMPMAALKREETLARNEERWECWSTLRALERKKARLSGRSEQIAAAREAERKRERDTDCARIVQAQTEQDKRKAVDDAGSIDLTTVPGGGYEAAIAWANEMNTNRTPPEDTVGANGLHGSSPTVEPSDDEDRDDEFEQEIDPEEYENPDTVAATGKRIKVRRKQKVKVRLKGAG</sequence>
<feature type="domain" description="MobA/MobL protein" evidence="4">
    <location>
        <begin position="1"/>
        <end position="218"/>
    </location>
</feature>
<evidence type="ECO:0000256" key="1">
    <source>
        <dbReference type="ARBA" id="ARBA00010873"/>
    </source>
</evidence>
<evidence type="ECO:0000313" key="5">
    <source>
        <dbReference type="EMBL" id="CUH39947.1"/>
    </source>
</evidence>
<dbReference type="EMBL" id="CYPR01000177">
    <property type="protein sequence ID" value="CUH39947.1"/>
    <property type="molecule type" value="Genomic_DNA"/>
</dbReference>
<dbReference type="AlphaFoldDB" id="A0A0M7BAY4"/>
<gene>
    <name evidence="5" type="ORF">JSE7799_02675</name>
</gene>
<dbReference type="InterPro" id="IPR005053">
    <property type="entry name" value="MobA_MobL"/>
</dbReference>
<dbReference type="Pfam" id="PF03389">
    <property type="entry name" value="MobA_MobL"/>
    <property type="match status" value="1"/>
</dbReference>
<organism evidence="5 6">
    <name type="scientific">Jannaschia seosinensis</name>
    <dbReference type="NCBI Taxonomy" id="313367"/>
    <lineage>
        <taxon>Bacteria</taxon>
        <taxon>Pseudomonadati</taxon>
        <taxon>Pseudomonadota</taxon>
        <taxon>Alphaproteobacteria</taxon>
        <taxon>Rhodobacterales</taxon>
        <taxon>Roseobacteraceae</taxon>
        <taxon>Jannaschia</taxon>
    </lineage>
</organism>
<name>A0A0M7BAY4_9RHOB</name>